<evidence type="ECO:0000256" key="1">
    <source>
        <dbReference type="ARBA" id="ARBA00004651"/>
    </source>
</evidence>
<keyword evidence="5 7" id="KW-1133">Transmembrane helix</keyword>
<dbReference type="SUPFAM" id="SSF161098">
    <property type="entry name" value="MetI-like"/>
    <property type="match status" value="1"/>
</dbReference>
<evidence type="ECO:0000259" key="8">
    <source>
        <dbReference type="PROSITE" id="PS50928"/>
    </source>
</evidence>
<keyword evidence="3" id="KW-1003">Cell membrane</keyword>
<dbReference type="PANTHER" id="PTHR43744:SF3">
    <property type="entry name" value="LACTOSE TRANSPORT SYSTEM PERMEASE PROTEIN LACG"/>
    <property type="match status" value="1"/>
</dbReference>
<gene>
    <name evidence="9" type="ORF">GCM10009789_56510</name>
</gene>
<evidence type="ECO:0000313" key="9">
    <source>
        <dbReference type="EMBL" id="GAA1595184.1"/>
    </source>
</evidence>
<comment type="subcellular location">
    <subcellularLocation>
        <location evidence="1 7">Cell membrane</location>
        <topology evidence="1 7">Multi-pass membrane protein</topology>
    </subcellularLocation>
</comment>
<dbReference type="InterPro" id="IPR035906">
    <property type="entry name" value="MetI-like_sf"/>
</dbReference>
<evidence type="ECO:0000256" key="4">
    <source>
        <dbReference type="ARBA" id="ARBA00022692"/>
    </source>
</evidence>
<keyword evidence="2 7" id="KW-0813">Transport</keyword>
<accession>A0ABN2E4W4</accession>
<feature type="domain" description="ABC transmembrane type-1" evidence="8">
    <location>
        <begin position="55"/>
        <end position="249"/>
    </location>
</feature>
<dbReference type="Pfam" id="PF00528">
    <property type="entry name" value="BPD_transp_1"/>
    <property type="match status" value="1"/>
</dbReference>
<dbReference type="Gene3D" id="1.10.3720.10">
    <property type="entry name" value="MetI-like"/>
    <property type="match status" value="1"/>
</dbReference>
<feature type="transmembrane region" description="Helical" evidence="7">
    <location>
        <begin position="170"/>
        <end position="195"/>
    </location>
</feature>
<comment type="caution">
    <text evidence="9">The sequence shown here is derived from an EMBL/GenBank/DDBJ whole genome shotgun (WGS) entry which is preliminary data.</text>
</comment>
<feature type="transmembrane region" description="Helical" evidence="7">
    <location>
        <begin position="90"/>
        <end position="108"/>
    </location>
</feature>
<evidence type="ECO:0000256" key="6">
    <source>
        <dbReference type="ARBA" id="ARBA00023136"/>
    </source>
</evidence>
<dbReference type="InterPro" id="IPR000515">
    <property type="entry name" value="MetI-like"/>
</dbReference>
<dbReference type="EMBL" id="BAAAOS010000044">
    <property type="protein sequence ID" value="GAA1595184.1"/>
    <property type="molecule type" value="Genomic_DNA"/>
</dbReference>
<comment type="similarity">
    <text evidence="7">Belongs to the binding-protein-dependent transport system permease family.</text>
</comment>
<feature type="transmembrane region" description="Helical" evidence="7">
    <location>
        <begin position="230"/>
        <end position="249"/>
    </location>
</feature>
<dbReference type="CDD" id="cd06261">
    <property type="entry name" value="TM_PBP2"/>
    <property type="match status" value="1"/>
</dbReference>
<dbReference type="PROSITE" id="PS50928">
    <property type="entry name" value="ABC_TM1"/>
    <property type="match status" value="1"/>
</dbReference>
<evidence type="ECO:0000256" key="3">
    <source>
        <dbReference type="ARBA" id="ARBA00022475"/>
    </source>
</evidence>
<feature type="transmembrane region" description="Helical" evidence="7">
    <location>
        <begin position="128"/>
        <end position="149"/>
    </location>
</feature>
<evidence type="ECO:0000256" key="5">
    <source>
        <dbReference type="ARBA" id="ARBA00022989"/>
    </source>
</evidence>
<evidence type="ECO:0000256" key="2">
    <source>
        <dbReference type="ARBA" id="ARBA00022448"/>
    </source>
</evidence>
<name>A0ABN2E4W4_9ACTN</name>
<organism evidence="9 10">
    <name type="scientific">Kribbella sancticallisti</name>
    <dbReference type="NCBI Taxonomy" id="460087"/>
    <lineage>
        <taxon>Bacteria</taxon>
        <taxon>Bacillati</taxon>
        <taxon>Actinomycetota</taxon>
        <taxon>Actinomycetes</taxon>
        <taxon>Propionibacteriales</taxon>
        <taxon>Kribbellaceae</taxon>
        <taxon>Kribbella</taxon>
    </lineage>
</organism>
<keyword evidence="6 7" id="KW-0472">Membrane</keyword>
<proteinExistence type="inferred from homology"/>
<keyword evidence="4 7" id="KW-0812">Transmembrane</keyword>
<evidence type="ECO:0000313" key="10">
    <source>
        <dbReference type="Proteomes" id="UP001500393"/>
    </source>
</evidence>
<protein>
    <submittedName>
        <fullName evidence="9">Carbohydrate ABC transporter permease</fullName>
    </submittedName>
</protein>
<sequence length="264" mass="28521">MLCLIVLFVFAAPFVTIISGAFNKTTDSTQVSLYPHDPTLLGFEIAGEKGIWGYFLNSLVIVGGGLLLQLAVSILAAYALARRKFRGHTVVMLLFLLTMMLPEEVIAIPLSQVLADLPFLGISLKGSVFGVILPVALWGFTILIMTEFMKEIPREIEEAARLDGVGELRMLWVIVLPLSKPVLGVATIFGFMMIWDQYLLPLIAADDPSDYTLTVALSVLRSDGTVGPGVLLAGALIALMPSLIVYLLMQRSLIRGITAGATKG</sequence>
<feature type="transmembrane region" description="Helical" evidence="7">
    <location>
        <begin position="51"/>
        <end position="78"/>
    </location>
</feature>
<reference evidence="9 10" key="1">
    <citation type="journal article" date="2019" name="Int. J. Syst. Evol. Microbiol.">
        <title>The Global Catalogue of Microorganisms (GCM) 10K type strain sequencing project: providing services to taxonomists for standard genome sequencing and annotation.</title>
        <authorList>
            <consortium name="The Broad Institute Genomics Platform"/>
            <consortium name="The Broad Institute Genome Sequencing Center for Infectious Disease"/>
            <person name="Wu L."/>
            <person name="Ma J."/>
        </authorList>
    </citation>
    <scope>NUCLEOTIDE SEQUENCE [LARGE SCALE GENOMIC DNA]</scope>
    <source>
        <strain evidence="9 10">JCM 14969</strain>
    </source>
</reference>
<evidence type="ECO:0000256" key="7">
    <source>
        <dbReference type="RuleBase" id="RU363032"/>
    </source>
</evidence>
<dbReference type="Proteomes" id="UP001500393">
    <property type="component" value="Unassembled WGS sequence"/>
</dbReference>
<keyword evidence="10" id="KW-1185">Reference proteome</keyword>
<dbReference type="PANTHER" id="PTHR43744">
    <property type="entry name" value="ABC TRANSPORTER PERMEASE PROTEIN MG189-RELATED-RELATED"/>
    <property type="match status" value="1"/>
</dbReference>